<dbReference type="RefSeq" id="YP_009285497.1">
    <property type="nucleotide sequence ID" value="NC_031056.1"/>
</dbReference>
<evidence type="ECO:0000256" key="1">
    <source>
        <dbReference type="ARBA" id="ARBA00004328"/>
    </source>
</evidence>
<feature type="domain" description="Peptidase S74" evidence="3">
    <location>
        <begin position="813"/>
        <end position="906"/>
    </location>
</feature>
<dbReference type="Pfam" id="PF13884">
    <property type="entry name" value="Peptidase_S74"/>
    <property type="match status" value="1"/>
</dbReference>
<reference evidence="4 5" key="1">
    <citation type="journal article" date="2016" name="Genome Announc.">
        <title>Complete Genome Sequence of Bacteriophage Deep-Blue Infecting Emetic Bacillus cereus.</title>
        <authorList>
            <person name="Hock L."/>
            <person name="Gillis A."/>
            <person name="Mahillon J."/>
        </authorList>
    </citation>
    <scope>NUCLEOTIDE SEQUENCE [LARGE SCALE GENOMIC DNA]</scope>
</reference>
<gene>
    <name evidence="4" type="ORF">Blue_185</name>
</gene>
<sequence length="906" mass="97599">MASGGFDLSTSNTYVKGRVNWSSTANTNENYSNVYVEMRFSRTNSGYTTYGTGTFGLYLDGQQAVNTTGFSITQNSNTLVVSGSFRINHNSDGTKNFRIGASGYSDVFNVNEGSTIAYMDNIPRASTISSNISWTAAIEGLPITINRASTAFDHLVTLEVQKPDGGMAAVAWRSGVGDNVTFYFSKEETTILYQSIGGFEQRPVKVKVQTWNNGNVIGETEKWGTVYGATPATPVVGDFDIGTASVAHTLDYYYDTFNYTLTFTLGSFTKTFPNVTKFTPMTFTSADFTEMYKQIPNAISRQATVYASTKYNGVELNDGLPKSQTTTINVRVTNSNPTYAGGFTYLDTNATTVGLTGNAQYIVQGKSKLQIKIPGTAKATANNAATMSYYDVTVNGVTKSVNYATTDLTVNFDEVNASSNATATVTAVDSRGNKASASSVILMLPYSPPSISTSADRLNNFEASTTIKLSGSASPLTVNSVNKNTITSAKFQRRQVGGSYDANGTPFTISGFPNFTATNATISLDNTLAWEILITVTDKVGSTVMMQRTVAVGTPIFFLDTTLNTVGVNKFPSKPKSAGYGLEIAGNLDVDGILNLKANQWIAQGKYGIHANGSDFMSVNSIYFSSQVTSVGQGLNFLRPGKLAGSTDPNDYSTFGVLDYALRMNNQNIFYQFPGTGNIRLGGELHTSSANGVFFDGYGNIKGQTGAQGGETWSVIDSKSRAKITIPVGVNGGNNTHRAYGGNHRFEKDGNFIVEFYSDGTNNIANFGGGIFKWQAGVTSFEIRNWNDTGWANLSLGELTAVKITTANLVNTSSRTLKTEIEPLAEDALQIILDSEVCSYLMKASPELGRKVGLIAEDSHSLVQEMGGKGVNGYTMTSLSWRAIQQLDNKLEVIKNLILNHINEEK</sequence>
<dbReference type="GeneID" id="29081964"/>
<accession>A0A140HLZ6</accession>
<dbReference type="Proteomes" id="UP000201785">
    <property type="component" value="Segment"/>
</dbReference>
<evidence type="ECO:0000259" key="3">
    <source>
        <dbReference type="PROSITE" id="PS51688"/>
    </source>
</evidence>
<evidence type="ECO:0000313" key="4">
    <source>
        <dbReference type="EMBL" id="AMO26008.1"/>
    </source>
</evidence>
<proteinExistence type="predicted"/>
<dbReference type="GO" id="GO:0098015">
    <property type="term" value="C:virus tail"/>
    <property type="evidence" value="ECO:0007669"/>
    <property type="project" value="UniProtKB-KW"/>
</dbReference>
<keyword evidence="2" id="KW-0946">Virion</keyword>
<keyword evidence="2" id="KW-1227">Viral tail protein</keyword>
<keyword evidence="5" id="KW-1185">Reference proteome</keyword>
<protein>
    <recommendedName>
        <fullName evidence="3">Peptidase S74 domain-containing protein</fullName>
    </recommendedName>
</protein>
<name>A0A140HLZ6_9CAUD</name>
<dbReference type="InterPro" id="IPR008577">
    <property type="entry name" value="DUF859"/>
</dbReference>
<dbReference type="Pfam" id="PF05895">
    <property type="entry name" value="DUF859"/>
    <property type="match status" value="2"/>
</dbReference>
<comment type="subcellular location">
    <subcellularLocation>
        <location evidence="1">Virion</location>
    </subcellularLocation>
</comment>
<evidence type="ECO:0000313" key="5">
    <source>
        <dbReference type="Proteomes" id="UP000201785"/>
    </source>
</evidence>
<dbReference type="InterPro" id="IPR030392">
    <property type="entry name" value="S74_ICA"/>
</dbReference>
<dbReference type="OrthoDB" id="834at10239"/>
<dbReference type="EMBL" id="KU577463">
    <property type="protein sequence ID" value="AMO26008.1"/>
    <property type="molecule type" value="Genomic_DNA"/>
</dbReference>
<dbReference type="PROSITE" id="PS51688">
    <property type="entry name" value="ICA"/>
    <property type="match status" value="1"/>
</dbReference>
<evidence type="ECO:0000256" key="2">
    <source>
        <dbReference type="ARBA" id="ARBA00022732"/>
    </source>
</evidence>
<dbReference type="KEGG" id="vg:29081964"/>
<organism evidence="4 5">
    <name type="scientific">Bacillus phage Deep Blue</name>
    <dbReference type="NCBI Taxonomy" id="1792245"/>
    <lineage>
        <taxon>Viruses</taxon>
        <taxon>Duplodnaviria</taxon>
        <taxon>Heunggongvirae</taxon>
        <taxon>Uroviricota</taxon>
        <taxon>Caudoviricetes</taxon>
        <taxon>Herelleviridae</taxon>
        <taxon>Bastillevirinae</taxon>
        <taxon>Caeruleovirus</taxon>
        <taxon>Caeruleovirus deepblue</taxon>
    </lineage>
</organism>